<keyword evidence="1" id="KW-1133">Transmembrane helix</keyword>
<evidence type="ECO:0000313" key="3">
    <source>
        <dbReference type="Proteomes" id="UP001649230"/>
    </source>
</evidence>
<dbReference type="SUPFAM" id="SSF49695">
    <property type="entry name" value="gamma-Crystallin-like"/>
    <property type="match status" value="1"/>
</dbReference>
<dbReference type="Gene3D" id="2.60.20.10">
    <property type="entry name" value="Crystallins"/>
    <property type="match status" value="1"/>
</dbReference>
<sequence length="148" mass="16907">MKNKTIVKKPGVRKAVITQTLPTLVLWENNDQKGRRLRFRGNLGVRTLVIFNFNDLLSSFVFAGNRNSTLVLFRDINYQGPRKVFRGSIEVDSLPDFNDQTSSFIMSRRRLTNAEIDDIQARRVAPENFAEVLGNGTVAMNRKVVKHN</sequence>
<dbReference type="EMBL" id="CP090978">
    <property type="protein sequence ID" value="UJF35663.1"/>
    <property type="molecule type" value="Genomic_DNA"/>
</dbReference>
<proteinExistence type="predicted"/>
<protein>
    <submittedName>
        <fullName evidence="2">Peptidase inhibitor family I36 protein</fullName>
    </submittedName>
</protein>
<gene>
    <name evidence="2" type="ORF">L0M14_11560</name>
</gene>
<keyword evidence="1" id="KW-0472">Membrane</keyword>
<evidence type="ECO:0000256" key="1">
    <source>
        <dbReference type="SAM" id="Phobius"/>
    </source>
</evidence>
<name>A0ABY3SNN0_9BACL</name>
<feature type="transmembrane region" description="Helical" evidence="1">
    <location>
        <begin position="43"/>
        <end position="64"/>
    </location>
</feature>
<dbReference type="RefSeq" id="WP_235122224.1">
    <property type="nucleotide sequence ID" value="NZ_CP090978.1"/>
</dbReference>
<accession>A0ABY3SNN0</accession>
<dbReference type="InterPro" id="IPR011024">
    <property type="entry name" value="G_crystallin-like"/>
</dbReference>
<organism evidence="2 3">
    <name type="scientific">Paenibacillus hexagrammi</name>
    <dbReference type="NCBI Taxonomy" id="2908839"/>
    <lineage>
        <taxon>Bacteria</taxon>
        <taxon>Bacillati</taxon>
        <taxon>Bacillota</taxon>
        <taxon>Bacilli</taxon>
        <taxon>Bacillales</taxon>
        <taxon>Paenibacillaceae</taxon>
        <taxon>Paenibacillus</taxon>
    </lineage>
</organism>
<dbReference type="Proteomes" id="UP001649230">
    <property type="component" value="Chromosome"/>
</dbReference>
<evidence type="ECO:0000313" key="2">
    <source>
        <dbReference type="EMBL" id="UJF35663.1"/>
    </source>
</evidence>
<keyword evidence="3" id="KW-1185">Reference proteome</keyword>
<keyword evidence="1" id="KW-0812">Transmembrane</keyword>
<reference evidence="2 3" key="1">
    <citation type="journal article" date="2024" name="Int. J. Syst. Evol. Microbiol.">
        <title>Paenibacillus hexagrammi sp. nov., a novel bacterium isolated from the gut content of Hexagrammos agrammus.</title>
        <authorList>
            <person name="Jung H.K."/>
            <person name="Kim D.G."/>
            <person name="Zin H."/>
            <person name="Park J."/>
            <person name="Jung H."/>
            <person name="Kim Y.O."/>
            <person name="Kong H.J."/>
            <person name="Kim J.W."/>
            <person name="Kim Y.S."/>
        </authorList>
    </citation>
    <scope>NUCLEOTIDE SEQUENCE [LARGE SCALE GENOMIC DNA]</scope>
    <source>
        <strain evidence="2 3">YPD9-1</strain>
    </source>
</reference>